<dbReference type="CDD" id="cd14332">
    <property type="entry name" value="UBA_RuvA_C"/>
    <property type="match status" value="1"/>
</dbReference>
<dbReference type="GO" id="GO:0005524">
    <property type="term" value="F:ATP binding"/>
    <property type="evidence" value="ECO:0007669"/>
    <property type="project" value="InterPro"/>
</dbReference>
<evidence type="ECO:0000256" key="4">
    <source>
        <dbReference type="ARBA" id="ARBA00023172"/>
    </source>
</evidence>
<dbReference type="InterPro" id="IPR011114">
    <property type="entry name" value="RuvA_C"/>
</dbReference>
<name>A0A7V6A156_9BACT</name>
<dbReference type="SMART" id="SM00278">
    <property type="entry name" value="HhH1"/>
    <property type="match status" value="2"/>
</dbReference>
<feature type="domain" description="Helix-hairpin-helix DNA-binding motif class 1" evidence="7">
    <location>
        <begin position="73"/>
        <end position="92"/>
    </location>
</feature>
<dbReference type="Pfam" id="PF01330">
    <property type="entry name" value="RuvA_N"/>
    <property type="match status" value="1"/>
</dbReference>
<evidence type="ECO:0000259" key="7">
    <source>
        <dbReference type="SMART" id="SM00278"/>
    </source>
</evidence>
<dbReference type="InterPro" id="IPR003583">
    <property type="entry name" value="Hlx-hairpin-Hlx_DNA-bd_motif"/>
</dbReference>
<reference evidence="8" key="1">
    <citation type="journal article" date="2020" name="mSystems">
        <title>Genome- and Community-Level Interaction Insights into Carbon Utilization and Element Cycling Functions of Hydrothermarchaeota in Hydrothermal Sediment.</title>
        <authorList>
            <person name="Zhou Z."/>
            <person name="Liu Y."/>
            <person name="Xu W."/>
            <person name="Pan J."/>
            <person name="Luo Z.H."/>
            <person name="Li M."/>
        </authorList>
    </citation>
    <scope>NUCLEOTIDE SEQUENCE [LARGE SCALE GENOMIC DNA]</scope>
    <source>
        <strain evidence="8">SpSt-767</strain>
    </source>
</reference>
<evidence type="ECO:0000256" key="3">
    <source>
        <dbReference type="ARBA" id="ARBA00023125"/>
    </source>
</evidence>
<keyword evidence="4 6" id="KW-0233">DNA recombination</keyword>
<feature type="domain" description="Helix-hairpin-helix DNA-binding motif class 1" evidence="7">
    <location>
        <begin position="108"/>
        <end position="127"/>
    </location>
</feature>
<dbReference type="GO" id="GO:0005737">
    <property type="term" value="C:cytoplasm"/>
    <property type="evidence" value="ECO:0007669"/>
    <property type="project" value="UniProtKB-SubCell"/>
</dbReference>
<comment type="function">
    <text evidence="6">The RuvA-RuvB-RuvC complex processes Holliday junction (HJ) DNA during genetic recombination and DNA repair, while the RuvA-RuvB complex plays an important role in the rescue of blocked DNA replication forks via replication fork reversal (RFR). RuvA specifically binds to HJ cruciform DNA, conferring on it an open structure. The RuvB hexamer acts as an ATP-dependent pump, pulling dsDNA into and through the RuvAB complex. HJ branch migration allows RuvC to scan DNA until it finds its consensus sequence, where it cleaves and resolves the cruciform DNA.</text>
</comment>
<dbReference type="Gene3D" id="1.10.8.10">
    <property type="entry name" value="DNA helicase RuvA subunit, C-terminal domain"/>
    <property type="match status" value="1"/>
</dbReference>
<dbReference type="SUPFAM" id="SSF47781">
    <property type="entry name" value="RuvA domain 2-like"/>
    <property type="match status" value="1"/>
</dbReference>
<comment type="caution">
    <text evidence="8">The sequence shown here is derived from an EMBL/GenBank/DDBJ whole genome shotgun (WGS) entry which is preliminary data.</text>
</comment>
<evidence type="ECO:0000313" key="8">
    <source>
        <dbReference type="EMBL" id="HHS28245.1"/>
    </source>
</evidence>
<dbReference type="GO" id="GO:0009379">
    <property type="term" value="C:Holliday junction helicase complex"/>
    <property type="evidence" value="ECO:0007669"/>
    <property type="project" value="InterPro"/>
</dbReference>
<keyword evidence="3 6" id="KW-0238">DNA-binding</keyword>
<dbReference type="GO" id="GO:0006281">
    <property type="term" value="P:DNA repair"/>
    <property type="evidence" value="ECO:0007669"/>
    <property type="project" value="UniProtKB-UniRule"/>
</dbReference>
<dbReference type="NCBIfam" id="TIGR00084">
    <property type="entry name" value="ruvA"/>
    <property type="match status" value="1"/>
</dbReference>
<feature type="region of interest" description="Domain I" evidence="6">
    <location>
        <begin position="1"/>
        <end position="64"/>
    </location>
</feature>
<dbReference type="Pfam" id="PF14520">
    <property type="entry name" value="HHH_5"/>
    <property type="match status" value="1"/>
</dbReference>
<keyword evidence="5 6" id="KW-0234">DNA repair</keyword>
<dbReference type="GO" id="GO:0048476">
    <property type="term" value="C:Holliday junction resolvase complex"/>
    <property type="evidence" value="ECO:0007669"/>
    <property type="project" value="UniProtKB-UniRule"/>
</dbReference>
<sequence length="194" mass="21215">MIGFLEGEVLSKIPGMVLIKAGGVGYQVSISLNTFYALPDPPGHAALHIHTRIQDDALQLYGFADQDEKALFLELLSIPRIGARIALNILSGIAPGDFREAVAERDVKRLASIPGLGRKSAERITLELRDRLATSAPSRRTGPPQERERQDALSALLNLGYSQNLAEKALDKVQAQGAHTLEEMLRQSLKWLAK</sequence>
<dbReference type="HAMAP" id="MF_00031">
    <property type="entry name" value="DNA_HJ_migration_RuvA"/>
    <property type="match status" value="1"/>
</dbReference>
<keyword evidence="2 6" id="KW-0227">DNA damage</keyword>
<dbReference type="Gene3D" id="2.40.50.140">
    <property type="entry name" value="Nucleic acid-binding proteins"/>
    <property type="match status" value="1"/>
</dbReference>
<keyword evidence="1 6" id="KW-0963">Cytoplasm</keyword>
<dbReference type="InterPro" id="IPR036267">
    <property type="entry name" value="RuvA_C_sf"/>
</dbReference>
<dbReference type="InterPro" id="IPR000085">
    <property type="entry name" value="RuvA"/>
</dbReference>
<comment type="similarity">
    <text evidence="6">Belongs to the RuvA family.</text>
</comment>
<feature type="region of interest" description="Domain III" evidence="6">
    <location>
        <begin position="144"/>
        <end position="194"/>
    </location>
</feature>
<dbReference type="Pfam" id="PF07499">
    <property type="entry name" value="RuvA_C"/>
    <property type="match status" value="1"/>
</dbReference>
<dbReference type="GO" id="GO:0009378">
    <property type="term" value="F:four-way junction helicase activity"/>
    <property type="evidence" value="ECO:0007669"/>
    <property type="project" value="InterPro"/>
</dbReference>
<accession>A0A7V6A156</accession>
<dbReference type="InterPro" id="IPR010994">
    <property type="entry name" value="RuvA_2-like"/>
</dbReference>
<comment type="subunit">
    <text evidence="6">Homotetramer. Forms an RuvA(8)-RuvB(12)-Holliday junction (HJ) complex. HJ DNA is sandwiched between 2 RuvA tetramers; dsDNA enters through RuvA and exits via RuvB. An RuvB hexamer assembles on each DNA strand where it exits the tetramer. Each RuvB hexamer is contacted by two RuvA subunits (via domain III) on 2 adjacent RuvB subunits; this complex drives branch migration. In the full resolvosome a probable DNA-RuvA(4)-RuvB(12)-RuvC(2) complex forms which resolves the HJ.</text>
</comment>
<evidence type="ECO:0000256" key="6">
    <source>
        <dbReference type="HAMAP-Rule" id="MF_00031"/>
    </source>
</evidence>
<protein>
    <recommendedName>
        <fullName evidence="6">Holliday junction branch migration complex subunit RuvA</fullName>
    </recommendedName>
</protein>
<dbReference type="EMBL" id="DTGR01000019">
    <property type="protein sequence ID" value="HHS28245.1"/>
    <property type="molecule type" value="Genomic_DNA"/>
</dbReference>
<dbReference type="InterPro" id="IPR012340">
    <property type="entry name" value="NA-bd_OB-fold"/>
</dbReference>
<evidence type="ECO:0000256" key="2">
    <source>
        <dbReference type="ARBA" id="ARBA00022763"/>
    </source>
</evidence>
<dbReference type="GO" id="GO:0006310">
    <property type="term" value="P:DNA recombination"/>
    <property type="evidence" value="ECO:0007669"/>
    <property type="project" value="UniProtKB-UniRule"/>
</dbReference>
<dbReference type="InterPro" id="IPR013849">
    <property type="entry name" value="DNA_helicase_Holl-junc_RuvA_I"/>
</dbReference>
<proteinExistence type="inferred from homology"/>
<dbReference type="GO" id="GO:0000400">
    <property type="term" value="F:four-way junction DNA binding"/>
    <property type="evidence" value="ECO:0007669"/>
    <property type="project" value="UniProtKB-UniRule"/>
</dbReference>
<comment type="domain">
    <text evidence="6">Has three domains with a flexible linker between the domains II and III and assumes an 'L' shape. Domain III is highly mobile and contacts RuvB.</text>
</comment>
<dbReference type="SUPFAM" id="SSF50249">
    <property type="entry name" value="Nucleic acid-binding proteins"/>
    <property type="match status" value="1"/>
</dbReference>
<dbReference type="Gene3D" id="1.10.150.20">
    <property type="entry name" value="5' to 3' exonuclease, C-terminal subdomain"/>
    <property type="match status" value="1"/>
</dbReference>
<dbReference type="AlphaFoldDB" id="A0A7V6A156"/>
<dbReference type="SUPFAM" id="SSF46929">
    <property type="entry name" value="DNA helicase RuvA subunit, C-terminal domain"/>
    <property type="match status" value="1"/>
</dbReference>
<gene>
    <name evidence="6 8" type="primary">ruvA</name>
    <name evidence="8" type="ORF">ENV52_00885</name>
</gene>
<evidence type="ECO:0000256" key="5">
    <source>
        <dbReference type="ARBA" id="ARBA00023204"/>
    </source>
</evidence>
<evidence type="ECO:0000256" key="1">
    <source>
        <dbReference type="ARBA" id="ARBA00022490"/>
    </source>
</evidence>
<comment type="subcellular location">
    <subcellularLocation>
        <location evidence="6">Cytoplasm</location>
    </subcellularLocation>
</comment>
<organism evidence="8">
    <name type="scientific">Desulfobacca acetoxidans</name>
    <dbReference type="NCBI Taxonomy" id="60893"/>
    <lineage>
        <taxon>Bacteria</taxon>
        <taxon>Pseudomonadati</taxon>
        <taxon>Thermodesulfobacteriota</taxon>
        <taxon>Desulfobaccia</taxon>
        <taxon>Desulfobaccales</taxon>
        <taxon>Desulfobaccaceae</taxon>
        <taxon>Desulfobacca</taxon>
    </lineage>
</organism>
<comment type="caution">
    <text evidence="6">Lacks conserved residue(s) required for the propagation of feature annotation.</text>
</comment>